<evidence type="ECO:0000256" key="2">
    <source>
        <dbReference type="ARBA" id="ARBA00022448"/>
    </source>
</evidence>
<name>A0AAW7Z2C7_9ALTE</name>
<feature type="transmembrane region" description="Helical" evidence="6">
    <location>
        <begin position="117"/>
        <end position="138"/>
    </location>
</feature>
<keyword evidence="4 6" id="KW-1133">Transmembrane helix</keyword>
<reference evidence="8 10" key="1">
    <citation type="submission" date="2015-12" db="EMBL/GenBank/DDBJ databases">
        <title>Intraspecies pangenome expansion in the marine bacterium Alteromonas.</title>
        <authorList>
            <person name="Lopez-Perez M."/>
            <person name="Rodriguez-Valera F."/>
        </authorList>
    </citation>
    <scope>NUCLEOTIDE SEQUENCE [LARGE SCALE GENOMIC DNA]</scope>
    <source>
        <strain evidence="8 10">LMG 21861</strain>
    </source>
</reference>
<keyword evidence="5 6" id="KW-0472">Membrane</keyword>
<dbReference type="InterPro" id="IPR020846">
    <property type="entry name" value="MFS_dom"/>
</dbReference>
<feature type="transmembrane region" description="Helical" evidence="6">
    <location>
        <begin position="64"/>
        <end position="84"/>
    </location>
</feature>
<feature type="transmembrane region" description="Helical" evidence="6">
    <location>
        <begin position="21"/>
        <end position="44"/>
    </location>
</feature>
<organism evidence="9 11">
    <name type="scientific">Alteromonas stellipolaris</name>
    <dbReference type="NCBI Taxonomy" id="233316"/>
    <lineage>
        <taxon>Bacteria</taxon>
        <taxon>Pseudomonadati</taxon>
        <taxon>Pseudomonadota</taxon>
        <taxon>Gammaproteobacteria</taxon>
        <taxon>Alteromonadales</taxon>
        <taxon>Alteromonadaceae</taxon>
        <taxon>Alteromonas/Salinimonas group</taxon>
        <taxon>Alteromonas</taxon>
    </lineage>
</organism>
<accession>A0AAW7Z2C7</accession>
<reference evidence="9" key="2">
    <citation type="submission" date="2023-07" db="EMBL/GenBank/DDBJ databases">
        <title>Genome content predicts the carbon catabolic preferences of heterotrophic bacteria.</title>
        <authorList>
            <person name="Gralka M."/>
        </authorList>
    </citation>
    <scope>NUCLEOTIDE SEQUENCE</scope>
    <source>
        <strain evidence="9">F2M12</strain>
    </source>
</reference>
<feature type="transmembrane region" description="Helical" evidence="6">
    <location>
        <begin position="356"/>
        <end position="378"/>
    </location>
</feature>
<evidence type="ECO:0000256" key="6">
    <source>
        <dbReference type="SAM" id="Phobius"/>
    </source>
</evidence>
<feature type="transmembrane region" description="Helical" evidence="6">
    <location>
        <begin position="384"/>
        <end position="404"/>
    </location>
</feature>
<dbReference type="CDD" id="cd17320">
    <property type="entry name" value="MFS_MdfA_MDR_like"/>
    <property type="match status" value="1"/>
</dbReference>
<keyword evidence="3 6" id="KW-0812">Transmembrane</keyword>
<evidence type="ECO:0000313" key="8">
    <source>
        <dbReference type="EMBL" id="AMJ76162.1"/>
    </source>
</evidence>
<evidence type="ECO:0000259" key="7">
    <source>
        <dbReference type="PROSITE" id="PS50850"/>
    </source>
</evidence>
<dbReference type="PANTHER" id="PTHR23502">
    <property type="entry name" value="MAJOR FACILITATOR SUPERFAMILY"/>
    <property type="match status" value="1"/>
</dbReference>
<dbReference type="AlphaFoldDB" id="A0AAW7Z2C7"/>
<evidence type="ECO:0000256" key="4">
    <source>
        <dbReference type="ARBA" id="ARBA00022989"/>
    </source>
</evidence>
<keyword evidence="10" id="KW-1185">Reference proteome</keyword>
<feature type="domain" description="Major facilitator superfamily (MFS) profile" evidence="7">
    <location>
        <begin position="25"/>
        <end position="408"/>
    </location>
</feature>
<evidence type="ECO:0000256" key="1">
    <source>
        <dbReference type="ARBA" id="ARBA00004141"/>
    </source>
</evidence>
<dbReference type="EMBL" id="CP013926">
    <property type="protein sequence ID" value="AMJ76162.1"/>
    <property type="molecule type" value="Genomic_DNA"/>
</dbReference>
<evidence type="ECO:0000256" key="3">
    <source>
        <dbReference type="ARBA" id="ARBA00022692"/>
    </source>
</evidence>
<dbReference type="Pfam" id="PF07690">
    <property type="entry name" value="MFS_1"/>
    <property type="match status" value="1"/>
</dbReference>
<dbReference type="Gene3D" id="1.20.1720.10">
    <property type="entry name" value="Multidrug resistance protein D"/>
    <property type="match status" value="1"/>
</dbReference>
<feature type="transmembrane region" description="Helical" evidence="6">
    <location>
        <begin position="295"/>
        <end position="317"/>
    </location>
</feature>
<feature type="transmembrane region" description="Helical" evidence="6">
    <location>
        <begin position="150"/>
        <end position="169"/>
    </location>
</feature>
<feature type="transmembrane region" description="Helical" evidence="6">
    <location>
        <begin position="175"/>
        <end position="197"/>
    </location>
</feature>
<sequence length="415" mass="45503">MSHSSETAPNAGQPQGKPPLGLIEFVALMATMTSLVALSIDAMLPALLQIGDTLNVDEPHHTHLIVTVFFMGMAFGQMFFGPFADSRGRRLTILIGLFVFAIGTFVCMSATNLETMLVGRVIQAFGVSGPRIAAMAIIRDLYVGDAMARVMSFIMMVFILVPMIAPMVGQAVMTFFGWFHIFTLFLIVATLAGTWFFSRQGETLPRHKRRPFSFKQFYLSSKFILTHATVMGYTFAMAGIFGSFLAYLSASQTIFQVYYGVGDLFPYIFAVLAFSIGLASYFNGTMVMKFGMRRLCRFALKGVNGFAVVYLALLFAYDGLPPLVLTVITMFVGFFFVGILFGNLNALAMQPLGDMAGLGAAIIGSLSSLFSVPIALFVDSFLDGNLYPIGVGFFVFFVLAYFAVRYAERVRECGE</sequence>
<feature type="transmembrane region" description="Helical" evidence="6">
    <location>
        <begin position="217"/>
        <end position="244"/>
    </location>
</feature>
<dbReference type="KEGG" id="asq:AVL57_20645"/>
<keyword evidence="2" id="KW-0813">Transport</keyword>
<evidence type="ECO:0000256" key="5">
    <source>
        <dbReference type="ARBA" id="ARBA00023136"/>
    </source>
</evidence>
<dbReference type="InterPro" id="IPR011701">
    <property type="entry name" value="MFS"/>
</dbReference>
<dbReference type="RefSeq" id="WP_057795143.1">
    <property type="nucleotide sequence ID" value="NZ_CANLMS010000005.1"/>
</dbReference>
<dbReference type="GO" id="GO:0022857">
    <property type="term" value="F:transmembrane transporter activity"/>
    <property type="evidence" value="ECO:0007669"/>
    <property type="project" value="InterPro"/>
</dbReference>
<gene>
    <name evidence="8" type="ORF">AVL57_20645</name>
    <name evidence="9" type="ORF">Q4527_04925</name>
</gene>
<feature type="transmembrane region" description="Helical" evidence="6">
    <location>
        <begin position="323"/>
        <end position="344"/>
    </location>
</feature>
<dbReference type="Proteomes" id="UP001170717">
    <property type="component" value="Unassembled WGS sequence"/>
</dbReference>
<proteinExistence type="predicted"/>
<dbReference type="InterPro" id="IPR036259">
    <property type="entry name" value="MFS_trans_sf"/>
</dbReference>
<protein>
    <submittedName>
        <fullName evidence="8 9">MFS transporter</fullName>
    </submittedName>
</protein>
<dbReference type="Proteomes" id="UP000056750">
    <property type="component" value="Chromosome"/>
</dbReference>
<feature type="transmembrane region" description="Helical" evidence="6">
    <location>
        <begin position="264"/>
        <end position="283"/>
    </location>
</feature>
<dbReference type="EMBL" id="JAUOQI010000003">
    <property type="protein sequence ID" value="MDO6576721.1"/>
    <property type="molecule type" value="Genomic_DNA"/>
</dbReference>
<dbReference type="PROSITE" id="PS50850">
    <property type="entry name" value="MFS"/>
    <property type="match status" value="1"/>
</dbReference>
<evidence type="ECO:0000313" key="11">
    <source>
        <dbReference type="Proteomes" id="UP001170717"/>
    </source>
</evidence>
<comment type="subcellular location">
    <subcellularLocation>
        <location evidence="1">Membrane</location>
        <topology evidence="1">Multi-pass membrane protein</topology>
    </subcellularLocation>
</comment>
<evidence type="ECO:0000313" key="9">
    <source>
        <dbReference type="EMBL" id="MDO6576721.1"/>
    </source>
</evidence>
<dbReference type="GO" id="GO:0005886">
    <property type="term" value="C:plasma membrane"/>
    <property type="evidence" value="ECO:0007669"/>
    <property type="project" value="TreeGrafter"/>
</dbReference>
<dbReference type="SUPFAM" id="SSF103473">
    <property type="entry name" value="MFS general substrate transporter"/>
    <property type="match status" value="1"/>
</dbReference>
<evidence type="ECO:0000313" key="10">
    <source>
        <dbReference type="Proteomes" id="UP000056750"/>
    </source>
</evidence>
<feature type="transmembrane region" description="Helical" evidence="6">
    <location>
        <begin position="91"/>
        <end position="111"/>
    </location>
</feature>
<dbReference type="PANTHER" id="PTHR23502:SF132">
    <property type="entry name" value="POLYAMINE TRANSPORTER 2-RELATED"/>
    <property type="match status" value="1"/>
</dbReference>